<dbReference type="PROSITE" id="PS00202">
    <property type="entry name" value="RUBREDOXIN"/>
    <property type="match status" value="1"/>
</dbReference>
<dbReference type="PANTHER" id="PTHR47627:SF1">
    <property type="entry name" value="RUBREDOXIN-1-RELATED"/>
    <property type="match status" value="1"/>
</dbReference>
<proteinExistence type="predicted"/>
<dbReference type="InterPro" id="IPR018527">
    <property type="entry name" value="Rubredoxin_Fe_BS"/>
</dbReference>
<dbReference type="CDD" id="cd00730">
    <property type="entry name" value="rubredoxin"/>
    <property type="match status" value="1"/>
</dbReference>
<dbReference type="AlphaFoldDB" id="A0A6J4KCN2"/>
<dbReference type="SUPFAM" id="SSF57802">
    <property type="entry name" value="Rubredoxin-like"/>
    <property type="match status" value="1"/>
</dbReference>
<evidence type="ECO:0000256" key="4">
    <source>
        <dbReference type="ARBA" id="ARBA00023004"/>
    </source>
</evidence>
<protein>
    <submittedName>
        <fullName evidence="6">Rubredoxin</fullName>
    </submittedName>
</protein>
<dbReference type="PANTHER" id="PTHR47627">
    <property type="entry name" value="RUBREDOXIN"/>
    <property type="match status" value="1"/>
</dbReference>
<evidence type="ECO:0000256" key="3">
    <source>
        <dbReference type="ARBA" id="ARBA00022982"/>
    </source>
</evidence>
<feature type="domain" description="Rubredoxin-like" evidence="5">
    <location>
        <begin position="6"/>
        <end position="45"/>
    </location>
</feature>
<keyword evidence="4" id="KW-0408">Iron</keyword>
<dbReference type="InterPro" id="IPR024935">
    <property type="entry name" value="Rubredoxin_dom"/>
</dbReference>
<evidence type="ECO:0000256" key="2">
    <source>
        <dbReference type="ARBA" id="ARBA00022723"/>
    </source>
</evidence>
<dbReference type="InterPro" id="IPR024934">
    <property type="entry name" value="Rubredoxin-like_dom"/>
</dbReference>
<dbReference type="GO" id="GO:0009055">
    <property type="term" value="F:electron transfer activity"/>
    <property type="evidence" value="ECO:0007669"/>
    <property type="project" value="TreeGrafter"/>
</dbReference>
<gene>
    <name evidence="6" type="ORF">AVDCRST_MAG94-434</name>
</gene>
<keyword evidence="1" id="KW-0813">Transport</keyword>
<name>A0A6J4KCN2_9CYAN</name>
<reference evidence="6" key="1">
    <citation type="submission" date="2020-02" db="EMBL/GenBank/DDBJ databases">
        <authorList>
            <person name="Meier V. D."/>
        </authorList>
    </citation>
    <scope>NUCLEOTIDE SEQUENCE</scope>
    <source>
        <strain evidence="6">AVDCRST_MAG94</strain>
    </source>
</reference>
<organism evidence="6">
    <name type="scientific">uncultured Leptolyngbya sp</name>
    <dbReference type="NCBI Taxonomy" id="332963"/>
    <lineage>
        <taxon>Bacteria</taxon>
        <taxon>Bacillati</taxon>
        <taxon>Cyanobacteriota</taxon>
        <taxon>Cyanophyceae</taxon>
        <taxon>Leptolyngbyales</taxon>
        <taxon>Leptolyngbyaceae</taxon>
        <taxon>Leptolyngbya group</taxon>
        <taxon>Leptolyngbya</taxon>
        <taxon>environmental samples</taxon>
    </lineage>
</organism>
<dbReference type="Gene3D" id="2.20.28.10">
    <property type="match status" value="1"/>
</dbReference>
<dbReference type="PROSITE" id="PS50903">
    <property type="entry name" value="RUBREDOXIN_LIKE"/>
    <property type="match status" value="1"/>
</dbReference>
<keyword evidence="2" id="KW-0479">Metal-binding</keyword>
<evidence type="ECO:0000259" key="5">
    <source>
        <dbReference type="PROSITE" id="PS50903"/>
    </source>
</evidence>
<dbReference type="InterPro" id="IPR050526">
    <property type="entry name" value="Rubredoxin_ET"/>
</dbReference>
<evidence type="ECO:0000313" key="6">
    <source>
        <dbReference type="EMBL" id="CAA9302166.1"/>
    </source>
</evidence>
<evidence type="ECO:0000256" key="1">
    <source>
        <dbReference type="ARBA" id="ARBA00022448"/>
    </source>
</evidence>
<dbReference type="GO" id="GO:0043448">
    <property type="term" value="P:alkane catabolic process"/>
    <property type="evidence" value="ECO:0007669"/>
    <property type="project" value="TreeGrafter"/>
</dbReference>
<dbReference type="EMBL" id="CADCTY010000147">
    <property type="protein sequence ID" value="CAA9302166.1"/>
    <property type="molecule type" value="Genomic_DNA"/>
</dbReference>
<accession>A0A6J4KCN2</accession>
<keyword evidence="3" id="KW-0249">Electron transport</keyword>
<dbReference type="Pfam" id="PF00301">
    <property type="entry name" value="Rubredoxin"/>
    <property type="match status" value="1"/>
</dbReference>
<dbReference type="GO" id="GO:0005506">
    <property type="term" value="F:iron ion binding"/>
    <property type="evidence" value="ECO:0007669"/>
    <property type="project" value="InterPro"/>
</dbReference>
<sequence>MTKEGYDLAEGDPKSAIAPGTAFEDLPEDWVCPVCDAKKAKFQLVVPGGV</sequence>